<dbReference type="InterPro" id="IPR052895">
    <property type="entry name" value="HetReg/Transcr_Mod"/>
</dbReference>
<dbReference type="Pfam" id="PF06985">
    <property type="entry name" value="HET"/>
    <property type="match status" value="1"/>
</dbReference>
<dbReference type="InterPro" id="IPR010730">
    <property type="entry name" value="HET"/>
</dbReference>
<protein>
    <recommendedName>
        <fullName evidence="2">Heterokaryon incompatibility domain-containing protein</fullName>
    </recommendedName>
</protein>
<feature type="region of interest" description="Disordered" evidence="1">
    <location>
        <begin position="647"/>
        <end position="675"/>
    </location>
</feature>
<evidence type="ECO:0000313" key="4">
    <source>
        <dbReference type="Proteomes" id="UP001174694"/>
    </source>
</evidence>
<comment type="caution">
    <text evidence="3">The sequence shown here is derived from an EMBL/GenBank/DDBJ whole genome shotgun (WGS) entry which is preliminary data.</text>
</comment>
<evidence type="ECO:0000256" key="1">
    <source>
        <dbReference type="SAM" id="MobiDB-lite"/>
    </source>
</evidence>
<feature type="region of interest" description="Disordered" evidence="1">
    <location>
        <begin position="744"/>
        <end position="767"/>
    </location>
</feature>
<feature type="compositionally biased region" description="Basic and acidic residues" evidence="1">
    <location>
        <begin position="656"/>
        <end position="670"/>
    </location>
</feature>
<dbReference type="PANTHER" id="PTHR24148:SF64">
    <property type="entry name" value="HETEROKARYON INCOMPATIBILITY DOMAIN-CONTAINING PROTEIN"/>
    <property type="match status" value="1"/>
</dbReference>
<feature type="region of interest" description="Disordered" evidence="1">
    <location>
        <begin position="688"/>
        <end position="708"/>
    </location>
</feature>
<evidence type="ECO:0000313" key="3">
    <source>
        <dbReference type="EMBL" id="KAJ9156280.1"/>
    </source>
</evidence>
<evidence type="ECO:0000259" key="2">
    <source>
        <dbReference type="Pfam" id="PF06985"/>
    </source>
</evidence>
<feature type="compositionally biased region" description="Polar residues" evidence="1">
    <location>
        <begin position="692"/>
        <end position="701"/>
    </location>
</feature>
<dbReference type="PANTHER" id="PTHR24148">
    <property type="entry name" value="ANKYRIN REPEAT DOMAIN-CONTAINING PROTEIN 39 HOMOLOG-RELATED"/>
    <property type="match status" value="1"/>
</dbReference>
<dbReference type="Proteomes" id="UP001174694">
    <property type="component" value="Unassembled WGS sequence"/>
</dbReference>
<dbReference type="Pfam" id="PF26639">
    <property type="entry name" value="Het-6_barrel"/>
    <property type="match status" value="1"/>
</dbReference>
<reference evidence="3" key="1">
    <citation type="submission" date="2022-07" db="EMBL/GenBank/DDBJ databases">
        <title>Fungi with potential for degradation of polypropylene.</title>
        <authorList>
            <person name="Gostincar C."/>
        </authorList>
    </citation>
    <scope>NUCLEOTIDE SEQUENCE</scope>
    <source>
        <strain evidence="3">EXF-13308</strain>
    </source>
</reference>
<feature type="compositionally biased region" description="Polar residues" evidence="1">
    <location>
        <begin position="744"/>
        <end position="754"/>
    </location>
</feature>
<name>A0AA38VZJ5_9PEZI</name>
<keyword evidence="4" id="KW-1185">Reference proteome</keyword>
<gene>
    <name evidence="3" type="ORF">NKR23_g1143</name>
</gene>
<dbReference type="EMBL" id="JANBVO010000002">
    <property type="protein sequence ID" value="KAJ9156280.1"/>
    <property type="molecule type" value="Genomic_DNA"/>
</dbReference>
<organism evidence="3 4">
    <name type="scientific">Pleurostoma richardsiae</name>
    <dbReference type="NCBI Taxonomy" id="41990"/>
    <lineage>
        <taxon>Eukaryota</taxon>
        <taxon>Fungi</taxon>
        <taxon>Dikarya</taxon>
        <taxon>Ascomycota</taxon>
        <taxon>Pezizomycotina</taxon>
        <taxon>Sordariomycetes</taxon>
        <taxon>Sordariomycetidae</taxon>
        <taxon>Calosphaeriales</taxon>
        <taxon>Pleurostomataceae</taxon>
        <taxon>Pleurostoma</taxon>
    </lineage>
</organism>
<feature type="domain" description="Heterokaryon incompatibility" evidence="2">
    <location>
        <begin position="69"/>
        <end position="254"/>
    </location>
</feature>
<proteinExistence type="predicted"/>
<accession>A0AA38VZJ5</accession>
<sequence length="880" mass="98796">MDSTSEPPTVPVPTEEPEEAFDFQEYSYQYKPLPTASSIRLVHLESLEEDSDVLILSTRIVDLDDKPEYDGLSYSWGNPLSVFHTQEEREEAENAEDLLVICDNQILEVGRNLWYFLYTWRRMLHMTAAGGEQAKEAREAGLLPPSELWVDAISINQADMDEKAAQVNMMGRIYSQTQKVIVWLGPEDMFARPAVKLLFKLRETSQLKARAAALMTNDEACSSMGLPPITSSIWWSVFAFFHRSWFRRVWVMQELAFAPKAQIQVGSITFPWLALTGSAAVLYESGLGDPMDALAWGEVRGPGMEEPLFDDDLSPIIRTFERPDSDRNLFVTQSLKNVGKSFFNVIRLEATRVGDGSRLGDMSRYGFKLGSKSKDISPSIPILHMFDNTRRTEATDARDKIYALLDIAKRDTHDSEHTSRLRRPIAPNYHLSTEEVYLEAAWYVLLSGKDLELLLRTSLAPTEEMSNPNRLKLPSWVPDWTTVPWAAPMWSLDAFRDVGWLSARDTSWAPPDGTVAYGTVLLVQGIRVDVVEDAVQADSSEHIIGLLRCAEIAAGLPSVYPWTSDSLTPGNVLWRVLIANYDEDVYPAPANYNEAFHQLWLKAGKTAYREYYCSEGLSDPKKEAEWYRFVNHGRKLFPREYEKIVAPEVGGGDGNATERNDSQSEDRDPRPTPLEQQDVVVDGLAGIEGKQPETSGHQASLTGVEEGDRPSQIIKAAQFPKFDLDEQPLSQIDLMLKQLSESTGVSLDDSNSLQRQEETSQRATSGVGETLTVTPTLTITTRPEMQATPEWLAHKLDRLHSKVSPGRRIFRTRDNYLGNGPRSIEVGDEVWVLAGLKVPFLLRPQGNGRYLAVGDAYVHGLMHGEALERKGSDFVTVELD</sequence>
<dbReference type="AlphaFoldDB" id="A0AA38VZJ5"/>